<evidence type="ECO:0000256" key="1">
    <source>
        <dbReference type="ARBA" id="ARBA00006450"/>
    </source>
</evidence>
<dbReference type="STRING" id="299255.SAMN02745129_0452"/>
<accession>A0A1M5ZP78</accession>
<dbReference type="RefSeq" id="WP_067665489.1">
    <property type="nucleotide sequence ID" value="NZ_FQXG01000014.1"/>
</dbReference>
<dbReference type="OrthoDB" id="6401640at2"/>
<reference evidence="2 3" key="1">
    <citation type="submission" date="2016-11" db="EMBL/GenBank/DDBJ databases">
        <authorList>
            <person name="Jaros S."/>
            <person name="Januszkiewicz K."/>
            <person name="Wedrychowicz H."/>
        </authorList>
    </citation>
    <scope>NUCLEOTIDE SEQUENCE [LARGE SCALE GENOMIC DNA]</scope>
    <source>
        <strain evidence="2 3">DSM 16917</strain>
    </source>
</reference>
<evidence type="ECO:0000313" key="2">
    <source>
        <dbReference type="EMBL" id="SHI26185.1"/>
    </source>
</evidence>
<dbReference type="Pfam" id="PF06794">
    <property type="entry name" value="UPF0270"/>
    <property type="match status" value="1"/>
</dbReference>
<sequence length="83" mass="9280">MLIDYPTLLAQLPRETLDNLIREHLLANVGDEQFDTVDAQALTQAIQQGHAALRRGDWVVEFAEESESIAIRPREAIAQTQAP</sequence>
<dbReference type="EMBL" id="FQXG01000014">
    <property type="protein sequence ID" value="SHI26185.1"/>
    <property type="molecule type" value="Genomic_DNA"/>
</dbReference>
<gene>
    <name evidence="2" type="ORF">SAMN02745129_0452</name>
</gene>
<dbReference type="Proteomes" id="UP000184268">
    <property type="component" value="Unassembled WGS sequence"/>
</dbReference>
<organism evidence="2 3">
    <name type="scientific">Ferrimonas marina</name>
    <dbReference type="NCBI Taxonomy" id="299255"/>
    <lineage>
        <taxon>Bacteria</taxon>
        <taxon>Pseudomonadati</taxon>
        <taxon>Pseudomonadota</taxon>
        <taxon>Gammaproteobacteria</taxon>
        <taxon>Alteromonadales</taxon>
        <taxon>Ferrimonadaceae</taxon>
        <taxon>Ferrimonas</taxon>
    </lineage>
</organism>
<protein>
    <submittedName>
        <fullName evidence="2">Uncharacterized conserved protein YheU, UPF0270 family</fullName>
    </submittedName>
</protein>
<dbReference type="SUPFAM" id="SSF118001">
    <property type="entry name" value="YehU-like"/>
    <property type="match status" value="1"/>
</dbReference>
<dbReference type="Gene3D" id="1.10.10.610">
    <property type="entry name" value="YehU-like"/>
    <property type="match status" value="1"/>
</dbReference>
<evidence type="ECO:0000313" key="3">
    <source>
        <dbReference type="Proteomes" id="UP000184268"/>
    </source>
</evidence>
<comment type="similarity">
    <text evidence="1">Belongs to the UPF0270 family.</text>
</comment>
<dbReference type="InterPro" id="IPR036685">
    <property type="entry name" value="YehU-like_sf"/>
</dbReference>
<keyword evidence="3" id="KW-1185">Reference proteome</keyword>
<dbReference type="InterPro" id="IPR010648">
    <property type="entry name" value="UPF0270"/>
</dbReference>
<name>A0A1M5ZP78_9GAMM</name>
<proteinExistence type="inferred from homology"/>
<dbReference type="AlphaFoldDB" id="A0A1M5ZP78"/>